<evidence type="ECO:0000256" key="11">
    <source>
        <dbReference type="ARBA" id="ARBA00022989"/>
    </source>
</evidence>
<evidence type="ECO:0000256" key="3">
    <source>
        <dbReference type="ARBA" id="ARBA00012438"/>
    </source>
</evidence>
<evidence type="ECO:0000256" key="7">
    <source>
        <dbReference type="ARBA" id="ARBA00022692"/>
    </source>
</evidence>
<accession>A0A377HNR3</accession>
<evidence type="ECO:0000256" key="9">
    <source>
        <dbReference type="ARBA" id="ARBA00022777"/>
    </source>
</evidence>
<keyword evidence="4" id="KW-1003">Cell membrane</keyword>
<name>A0A377HNR3_GRIHO</name>
<gene>
    <name evidence="16" type="primary">rssA_2</name>
    <name evidence="16" type="ORF">NCTC11645_02268</name>
</gene>
<evidence type="ECO:0000256" key="10">
    <source>
        <dbReference type="ARBA" id="ARBA00022840"/>
    </source>
</evidence>
<reference evidence="16 17" key="1">
    <citation type="submission" date="2018-06" db="EMBL/GenBank/DDBJ databases">
        <authorList>
            <consortium name="Pathogen Informatics"/>
            <person name="Doyle S."/>
        </authorList>
    </citation>
    <scope>NUCLEOTIDE SEQUENCE [LARGE SCALE GENOMIC DNA]</scope>
    <source>
        <strain evidence="16 17">NCTC11645</strain>
    </source>
</reference>
<dbReference type="RefSeq" id="WP_005503139.1">
    <property type="nucleotide sequence ID" value="NZ_CABMOB010000001.1"/>
</dbReference>
<keyword evidence="6 16" id="KW-0808">Transferase</keyword>
<dbReference type="EMBL" id="UGHD01000002">
    <property type="protein sequence ID" value="STO57868.1"/>
    <property type="molecule type" value="Genomic_DNA"/>
</dbReference>
<dbReference type="SUPFAM" id="SSF55874">
    <property type="entry name" value="ATPase domain of HSP90 chaperone/DNA topoisomerase II/histidine kinase"/>
    <property type="match status" value="1"/>
</dbReference>
<feature type="domain" description="Histidine kinase" evidence="15">
    <location>
        <begin position="227"/>
        <end position="413"/>
    </location>
</feature>
<feature type="transmembrane region" description="Helical" evidence="14">
    <location>
        <begin position="15"/>
        <end position="39"/>
    </location>
</feature>
<evidence type="ECO:0000256" key="1">
    <source>
        <dbReference type="ARBA" id="ARBA00000085"/>
    </source>
</evidence>
<dbReference type="InterPro" id="IPR036890">
    <property type="entry name" value="HATPase_C_sf"/>
</dbReference>
<dbReference type="GO" id="GO:0005886">
    <property type="term" value="C:plasma membrane"/>
    <property type="evidence" value="ECO:0007669"/>
    <property type="project" value="UniProtKB-SubCell"/>
</dbReference>
<comment type="subcellular location">
    <subcellularLocation>
        <location evidence="2">Cell membrane</location>
        <topology evidence="2">Multi-pass membrane protein</topology>
    </subcellularLocation>
</comment>
<dbReference type="PANTHER" id="PTHR45528:SF1">
    <property type="entry name" value="SENSOR HISTIDINE KINASE CPXA"/>
    <property type="match status" value="1"/>
</dbReference>
<keyword evidence="12" id="KW-0902">Two-component regulatory system</keyword>
<keyword evidence="7 14" id="KW-0812">Transmembrane</keyword>
<dbReference type="SUPFAM" id="SSF47384">
    <property type="entry name" value="Homodimeric domain of signal transducing histidine kinase"/>
    <property type="match status" value="1"/>
</dbReference>
<dbReference type="CDD" id="cd00082">
    <property type="entry name" value="HisKA"/>
    <property type="match status" value="1"/>
</dbReference>
<evidence type="ECO:0000256" key="4">
    <source>
        <dbReference type="ARBA" id="ARBA00022475"/>
    </source>
</evidence>
<keyword evidence="5" id="KW-0597">Phosphoprotein</keyword>
<feature type="transmembrane region" description="Helical" evidence="14">
    <location>
        <begin position="149"/>
        <end position="171"/>
    </location>
</feature>
<dbReference type="PANTHER" id="PTHR45528">
    <property type="entry name" value="SENSOR HISTIDINE KINASE CPXA"/>
    <property type="match status" value="1"/>
</dbReference>
<evidence type="ECO:0000313" key="17">
    <source>
        <dbReference type="Proteomes" id="UP000254512"/>
    </source>
</evidence>
<keyword evidence="10" id="KW-0067">ATP-binding</keyword>
<evidence type="ECO:0000256" key="2">
    <source>
        <dbReference type="ARBA" id="ARBA00004651"/>
    </source>
</evidence>
<keyword evidence="13 14" id="KW-0472">Membrane</keyword>
<keyword evidence="8" id="KW-0547">Nucleotide-binding</keyword>
<protein>
    <recommendedName>
        <fullName evidence="3">histidine kinase</fullName>
        <ecNumber evidence="3">2.7.13.3</ecNumber>
    </recommendedName>
</protein>
<dbReference type="Proteomes" id="UP000254512">
    <property type="component" value="Unassembled WGS sequence"/>
</dbReference>
<keyword evidence="11 14" id="KW-1133">Transmembrane helix</keyword>
<organism evidence="16 17">
    <name type="scientific">Grimontia hollisae</name>
    <name type="common">Vibrio hollisae</name>
    <dbReference type="NCBI Taxonomy" id="673"/>
    <lineage>
        <taxon>Bacteria</taxon>
        <taxon>Pseudomonadati</taxon>
        <taxon>Pseudomonadota</taxon>
        <taxon>Gammaproteobacteria</taxon>
        <taxon>Vibrionales</taxon>
        <taxon>Vibrionaceae</taxon>
        <taxon>Grimontia</taxon>
    </lineage>
</organism>
<evidence type="ECO:0000256" key="6">
    <source>
        <dbReference type="ARBA" id="ARBA00022679"/>
    </source>
</evidence>
<dbReference type="PROSITE" id="PS50109">
    <property type="entry name" value="HIS_KIN"/>
    <property type="match status" value="1"/>
</dbReference>
<dbReference type="AlphaFoldDB" id="A0A377HNR3"/>
<sequence>MDKVIDSKPKHYPSIYWKILLSFGLFIIITFAVFGMVIYQAQNQMEVISLHHWLDTEAKQYRTEYLKVGDAAALPNPSEFSTYLSQQSAPDWLKAYQTPGFFEHVLGTEDKHFLVAPHPSGHDLMYIVFQDDADDYLDEYESSLHTNTLLIGAVSSLLMVLYGSYVVYSLAHPLTRIKQKIMQMPPNEPVFDVDTEYEETRLIEQALLDSKNDISAYFQREKEFSRFASHELRTPIMVIQGSTDLLAQIPTLPSVAQKAVIRLQAASTQMRVLTEAFLLLGKAHIEDHHFSTQRLNDSLTQQLTEMAPLFAKQGTNYQLSISAPATVHAPSSFISIIINNLIKNAFSYSIGDIDISLSTHTLTITNRHNGHETYNAGYGCGLVIVQRICERMHWAFSTEDNGYQFVATVRFSS</sequence>
<dbReference type="InterPro" id="IPR036097">
    <property type="entry name" value="HisK_dim/P_sf"/>
</dbReference>
<dbReference type="SMART" id="SM00388">
    <property type="entry name" value="HisKA"/>
    <property type="match status" value="1"/>
</dbReference>
<dbReference type="Pfam" id="PF00512">
    <property type="entry name" value="HisKA"/>
    <property type="match status" value="1"/>
</dbReference>
<dbReference type="InterPro" id="IPR050398">
    <property type="entry name" value="HssS/ArlS-like"/>
</dbReference>
<evidence type="ECO:0000256" key="12">
    <source>
        <dbReference type="ARBA" id="ARBA00023012"/>
    </source>
</evidence>
<evidence type="ECO:0000313" key="16">
    <source>
        <dbReference type="EMBL" id="STO57868.1"/>
    </source>
</evidence>
<evidence type="ECO:0000256" key="13">
    <source>
        <dbReference type="ARBA" id="ARBA00023136"/>
    </source>
</evidence>
<dbReference type="InterPro" id="IPR005467">
    <property type="entry name" value="His_kinase_dom"/>
</dbReference>
<keyword evidence="9" id="KW-0418">Kinase</keyword>
<evidence type="ECO:0000256" key="14">
    <source>
        <dbReference type="SAM" id="Phobius"/>
    </source>
</evidence>
<dbReference type="KEGG" id="gho:AL542_15180"/>
<dbReference type="EC" id="2.7.13.3" evidence="3"/>
<dbReference type="GO" id="GO:0000155">
    <property type="term" value="F:phosphorelay sensor kinase activity"/>
    <property type="evidence" value="ECO:0007669"/>
    <property type="project" value="InterPro"/>
</dbReference>
<dbReference type="Gene3D" id="3.30.565.10">
    <property type="entry name" value="Histidine kinase-like ATPase, C-terminal domain"/>
    <property type="match status" value="1"/>
</dbReference>
<evidence type="ECO:0000259" key="15">
    <source>
        <dbReference type="PROSITE" id="PS50109"/>
    </source>
</evidence>
<evidence type="ECO:0000256" key="8">
    <source>
        <dbReference type="ARBA" id="ARBA00022741"/>
    </source>
</evidence>
<dbReference type="Gene3D" id="1.10.287.130">
    <property type="match status" value="1"/>
</dbReference>
<evidence type="ECO:0000256" key="5">
    <source>
        <dbReference type="ARBA" id="ARBA00022553"/>
    </source>
</evidence>
<proteinExistence type="predicted"/>
<dbReference type="STRING" id="673.AL542_15180"/>
<dbReference type="GO" id="GO:0005524">
    <property type="term" value="F:ATP binding"/>
    <property type="evidence" value="ECO:0007669"/>
    <property type="project" value="UniProtKB-KW"/>
</dbReference>
<dbReference type="GeneID" id="58897285"/>
<comment type="catalytic activity">
    <reaction evidence="1">
        <text>ATP + protein L-histidine = ADP + protein N-phospho-L-histidine.</text>
        <dbReference type="EC" id="2.7.13.3"/>
    </reaction>
</comment>
<dbReference type="InterPro" id="IPR003661">
    <property type="entry name" value="HisK_dim/P_dom"/>
</dbReference>